<dbReference type="Proteomes" id="UP000064137">
    <property type="component" value="Chromosome"/>
</dbReference>
<keyword evidence="3" id="KW-0949">S-adenosyl-L-methionine</keyword>
<dbReference type="InterPro" id="IPR022642">
    <property type="entry name" value="CheR_C"/>
</dbReference>
<dbReference type="PRINTS" id="PR00996">
    <property type="entry name" value="CHERMTFRASE"/>
</dbReference>
<dbReference type="OrthoDB" id="9816309at2"/>
<dbReference type="InterPro" id="IPR029063">
    <property type="entry name" value="SAM-dependent_MTases_sf"/>
</dbReference>
<dbReference type="SUPFAM" id="SSF47757">
    <property type="entry name" value="Chemotaxis receptor methyltransferase CheR, N-terminal domain"/>
    <property type="match status" value="1"/>
</dbReference>
<gene>
    <name evidence="6" type="ORF">APT59_13770</name>
</gene>
<dbReference type="PROSITE" id="PS50123">
    <property type="entry name" value="CHER"/>
    <property type="match status" value="1"/>
</dbReference>
<dbReference type="PANTHER" id="PTHR24422:SF19">
    <property type="entry name" value="CHEMOTAXIS PROTEIN METHYLTRANSFERASE"/>
    <property type="match status" value="1"/>
</dbReference>
<evidence type="ECO:0000313" key="6">
    <source>
        <dbReference type="EMBL" id="ALZ85208.1"/>
    </source>
</evidence>
<sequence length="416" mass="46020">MTLDPRLAPLVRARTGLAIADDMLARAIRQRLRERQENDAESYVARILEDEAEFADLLDLLVIPETWFFRDPQAIAHAARFAQERHARTGLPVRLLSLPCSTGEEPYTLAMALFDTGLPATAFQVTAVDINEPSLERARRGLYGRNSFRARDLAFRERYFDPEGDRHRLAEAVRNQVRFRQGNILQLGSLRDGAAFDVVLCRNLLIYFDDQTQGRALSHLAALMHDDGLLCVGSSEMVSAMRHGFASLGVAHASALIKRQAATPELVRSPATVPAPRRKTTTRSPWPSHPLPARLRSRSAPASEPAAPVAPQRPALEEAQRLADAGRGAEAEALLRRLLEADRGQAGAHFLLALILPDDRAAEAERALRQALYLEPGHYPALCRLALICERAGRLDEAGRLRERAARIQTRGGEDA</sequence>
<organism evidence="6 7">
    <name type="scientific">Pseudomonas oryzihabitans</name>
    <dbReference type="NCBI Taxonomy" id="47885"/>
    <lineage>
        <taxon>Bacteria</taxon>
        <taxon>Pseudomonadati</taxon>
        <taxon>Pseudomonadota</taxon>
        <taxon>Gammaproteobacteria</taxon>
        <taxon>Pseudomonadales</taxon>
        <taxon>Pseudomonadaceae</taxon>
        <taxon>Pseudomonas</taxon>
    </lineage>
</organism>
<dbReference type="RefSeq" id="WP_059315374.1">
    <property type="nucleotide sequence ID" value="NZ_CP013987.1"/>
</dbReference>
<dbReference type="SUPFAM" id="SSF53335">
    <property type="entry name" value="S-adenosyl-L-methionine-dependent methyltransferases"/>
    <property type="match status" value="1"/>
</dbReference>
<keyword evidence="1" id="KW-0489">Methyltransferase</keyword>
<dbReference type="InterPro" id="IPR050903">
    <property type="entry name" value="Bact_Chemotaxis_MeTrfase"/>
</dbReference>
<keyword evidence="2" id="KW-0808">Transferase</keyword>
<dbReference type="InterPro" id="IPR011990">
    <property type="entry name" value="TPR-like_helical_dom_sf"/>
</dbReference>
<evidence type="ECO:0000313" key="7">
    <source>
        <dbReference type="Proteomes" id="UP000064137"/>
    </source>
</evidence>
<dbReference type="GO" id="GO:0008757">
    <property type="term" value="F:S-adenosylmethionine-dependent methyltransferase activity"/>
    <property type="evidence" value="ECO:0007669"/>
    <property type="project" value="InterPro"/>
</dbReference>
<feature type="region of interest" description="Disordered" evidence="4">
    <location>
        <begin position="267"/>
        <end position="314"/>
    </location>
</feature>
<dbReference type="InterPro" id="IPR000780">
    <property type="entry name" value="CheR_MeTrfase"/>
</dbReference>
<dbReference type="Gene3D" id="1.25.40.10">
    <property type="entry name" value="Tetratricopeptide repeat domain"/>
    <property type="match status" value="1"/>
</dbReference>
<feature type="domain" description="CheR-type methyltransferase" evidence="5">
    <location>
        <begin position="6"/>
        <end position="238"/>
    </location>
</feature>
<dbReference type="Gene3D" id="3.40.50.150">
    <property type="entry name" value="Vaccinia Virus protein VP39"/>
    <property type="match status" value="1"/>
</dbReference>
<dbReference type="KEGG" id="por:APT59_13770"/>
<evidence type="ECO:0000256" key="4">
    <source>
        <dbReference type="SAM" id="MobiDB-lite"/>
    </source>
</evidence>
<proteinExistence type="predicted"/>
<dbReference type="Pfam" id="PF01739">
    <property type="entry name" value="CheR"/>
    <property type="match status" value="1"/>
</dbReference>
<evidence type="ECO:0000256" key="2">
    <source>
        <dbReference type="ARBA" id="ARBA00022679"/>
    </source>
</evidence>
<dbReference type="EMBL" id="CP013987">
    <property type="protein sequence ID" value="ALZ85208.1"/>
    <property type="molecule type" value="Genomic_DNA"/>
</dbReference>
<dbReference type="AlphaFoldDB" id="A0A0U4W1H8"/>
<feature type="compositionally biased region" description="Low complexity" evidence="4">
    <location>
        <begin position="291"/>
        <end position="310"/>
    </location>
</feature>
<accession>A0A0U4W1H8</accession>
<dbReference type="GO" id="GO:0032259">
    <property type="term" value="P:methylation"/>
    <property type="evidence" value="ECO:0007669"/>
    <property type="project" value="UniProtKB-KW"/>
</dbReference>
<dbReference type="PANTHER" id="PTHR24422">
    <property type="entry name" value="CHEMOTAXIS PROTEIN METHYLTRANSFERASE"/>
    <property type="match status" value="1"/>
</dbReference>
<dbReference type="CDD" id="cd02440">
    <property type="entry name" value="AdoMet_MTases"/>
    <property type="match status" value="1"/>
</dbReference>
<protein>
    <submittedName>
        <fullName evidence="6">Chemotaxis protein</fullName>
    </submittedName>
</protein>
<name>A0A0U4W1H8_9PSED</name>
<evidence type="ECO:0000256" key="1">
    <source>
        <dbReference type="ARBA" id="ARBA00022603"/>
    </source>
</evidence>
<reference evidence="6 7" key="1">
    <citation type="submission" date="2016-01" db="EMBL/GenBank/DDBJ databases">
        <title>Annotation of Pseudomonas oryzihabitans USDA-ARS-USMARC-56511.</title>
        <authorList>
            <person name="Harhay G.P."/>
            <person name="Harhay D.M."/>
            <person name="Smith T.P.L."/>
            <person name="Bono J.L."/>
            <person name="Heaton M.P."/>
            <person name="Clawson M.L."/>
            <person name="Chitko-Mckown C.G."/>
            <person name="Capik S.F."/>
            <person name="DeDonder K.D."/>
            <person name="Apley M.D."/>
            <person name="Lubbers B.V."/>
            <person name="White B.J."/>
            <person name="Larson R.L."/>
        </authorList>
    </citation>
    <scope>NUCLEOTIDE SEQUENCE [LARGE SCALE GENOMIC DNA]</scope>
    <source>
        <strain evidence="6 7">USDA-ARS-USMARC-56511</strain>
    </source>
</reference>
<evidence type="ECO:0000259" key="5">
    <source>
        <dbReference type="PROSITE" id="PS50123"/>
    </source>
</evidence>
<dbReference type="SUPFAM" id="SSF48452">
    <property type="entry name" value="TPR-like"/>
    <property type="match status" value="1"/>
</dbReference>
<dbReference type="SMART" id="SM00138">
    <property type="entry name" value="MeTrc"/>
    <property type="match status" value="1"/>
</dbReference>
<evidence type="ECO:0000256" key="3">
    <source>
        <dbReference type="ARBA" id="ARBA00022691"/>
    </source>
</evidence>